<organism evidence="2 3">
    <name type="scientific">Parasedimentitalea huanghaiensis</name>
    <dbReference type="NCBI Taxonomy" id="2682100"/>
    <lineage>
        <taxon>Bacteria</taxon>
        <taxon>Pseudomonadati</taxon>
        <taxon>Pseudomonadota</taxon>
        <taxon>Alphaproteobacteria</taxon>
        <taxon>Rhodobacterales</taxon>
        <taxon>Paracoccaceae</taxon>
        <taxon>Parasedimentitalea</taxon>
    </lineage>
</organism>
<dbReference type="PANTHER" id="PTHR41248">
    <property type="entry name" value="NORD PROTEIN"/>
    <property type="match status" value="1"/>
</dbReference>
<sequence>MKHSAGRHSVKKPWESSYTGSDYKIFTTENDIYTSALSLWADMSPQRNLSLNDQWLAYENVVGEMRMMAAFGCQGQVDTVLENPTFTPSRTAVSIVVAQAGPLSEQRATQTLLLVEVMSDFLDKIGVQYETLGFTTVDWNGGKSRQKWLNSGRPKNPGRLNDVTHIVYRDASSATSGALHETRSLLRGELFKESIDGEALFWAAERLKALNTDTNLVLMISDRAPTDAGTLQENGPDFLLSHLKSVIEDLQATPGFSVVGIGIEHDVSTLYETNLKVGRLDQLPTDLLRFLSNLFA</sequence>
<accession>A0A6L6WID5</accession>
<proteinExistence type="predicted"/>
<evidence type="ECO:0000259" key="1">
    <source>
        <dbReference type="Pfam" id="PF11775"/>
    </source>
</evidence>
<dbReference type="EMBL" id="WQLV01000009">
    <property type="protein sequence ID" value="MVO17091.1"/>
    <property type="molecule type" value="Genomic_DNA"/>
</dbReference>
<dbReference type="Proteomes" id="UP000478892">
    <property type="component" value="Unassembled WGS sequence"/>
</dbReference>
<evidence type="ECO:0000313" key="3">
    <source>
        <dbReference type="Proteomes" id="UP000478892"/>
    </source>
</evidence>
<comment type="caution">
    <text evidence="2">The sequence shown here is derived from an EMBL/GenBank/DDBJ whole genome shotgun (WGS) entry which is preliminary data.</text>
</comment>
<dbReference type="Pfam" id="PF11775">
    <property type="entry name" value="CobT_C"/>
    <property type="match status" value="1"/>
</dbReference>
<name>A0A6L6WID5_9RHOB</name>
<keyword evidence="3" id="KW-1185">Reference proteome</keyword>
<dbReference type="InterPro" id="IPR025861">
    <property type="entry name" value="CobT_VWA_dom"/>
</dbReference>
<feature type="domain" description="Cobalamin biosynthesis protein CobT VWA" evidence="1">
    <location>
        <begin position="90"/>
        <end position="295"/>
    </location>
</feature>
<evidence type="ECO:0000313" key="2">
    <source>
        <dbReference type="EMBL" id="MVO17091.1"/>
    </source>
</evidence>
<gene>
    <name evidence="2" type="ORF">GO984_14840</name>
</gene>
<reference evidence="2 3" key="1">
    <citation type="submission" date="2019-12" db="EMBL/GenBank/DDBJ databases">
        <authorList>
            <person name="Zhang Y.-J."/>
        </authorList>
    </citation>
    <scope>NUCLEOTIDE SEQUENCE [LARGE SCALE GENOMIC DNA]</scope>
    <source>
        <strain evidence="2 3">CY05</strain>
    </source>
</reference>
<protein>
    <recommendedName>
        <fullName evidence="1">Cobalamin biosynthesis protein CobT VWA domain-containing protein</fullName>
    </recommendedName>
</protein>
<dbReference type="PANTHER" id="PTHR41248:SF1">
    <property type="entry name" value="NORD PROTEIN"/>
    <property type="match status" value="1"/>
</dbReference>
<dbReference type="InterPro" id="IPR051928">
    <property type="entry name" value="NorD/CobT"/>
</dbReference>
<dbReference type="AlphaFoldDB" id="A0A6L6WID5"/>